<dbReference type="InterPro" id="IPR025394">
    <property type="entry name" value="DUF4127"/>
</dbReference>
<dbReference type="Proteomes" id="UP000288082">
    <property type="component" value="Unassembled WGS sequence"/>
</dbReference>
<sequence>MRGLSLLGLLLWGLSLAQLSPEGQAAQAFILYLPLDDRPQGWAPCTWGLVACPPKEAYQGPGGADLEALRAWLLATPGKRLLASLDALAYGGLLQSRHLALRAEDALARLGPLLSWKVRYGGELLLFGVVPRWDATQRQRNLAVLEALASWPGLPGVYLEAVWDDALRNSPAPREARALPYPSRPGADEAGQVLLLRALRPGLKVAVVYEDEALAERVTPYEGIPLRDTVMGLLQSALAQRVSLEEGPDLVLYVYGGRNPRKATHDLLRLMPRFPVALADLSRVNRGDPGLMAYLVGLGLYPRLASYASWGTPANNLGSALAQGGLFLKDPEGRLRRLAEAYFAYWWGEVGRPWVRARFPEPLPVEAQEVAALWPYLELEGYRVDLEDLRFPWERSFEAEARLGWTILSLEFGGRARPTW</sequence>
<protein>
    <recommendedName>
        <fullName evidence="4">DUF4127 domain-containing protein</fullName>
    </recommendedName>
</protein>
<reference evidence="2 3" key="1">
    <citation type="journal article" date="2019" name="Extremophiles">
        <title>Biogeography of thermophiles and predominance of Thermus scotoductus in domestic water heaters.</title>
        <authorList>
            <person name="Wilpiszeski R.L."/>
            <person name="Zhang Z."/>
            <person name="House C.H."/>
        </authorList>
    </citation>
    <scope>NUCLEOTIDE SEQUENCE [LARGE SCALE GENOMIC DNA]</scope>
    <source>
        <strain evidence="2 3">38_S38</strain>
    </source>
</reference>
<dbReference type="Pfam" id="PF13552">
    <property type="entry name" value="DUF4127"/>
    <property type="match status" value="2"/>
</dbReference>
<accession>A0A430RCR9</accession>
<evidence type="ECO:0000313" key="2">
    <source>
        <dbReference type="EMBL" id="RTH05200.1"/>
    </source>
</evidence>
<feature type="chain" id="PRO_5019063686" description="DUF4127 domain-containing protein" evidence="1">
    <location>
        <begin position="18"/>
        <end position="420"/>
    </location>
</feature>
<evidence type="ECO:0000256" key="1">
    <source>
        <dbReference type="SAM" id="SignalP"/>
    </source>
</evidence>
<dbReference type="RefSeq" id="WP_126186984.1">
    <property type="nucleotide sequence ID" value="NZ_PELM01000017.1"/>
</dbReference>
<organism evidence="2 3">
    <name type="scientific">Thermus scotoductus</name>
    <dbReference type="NCBI Taxonomy" id="37636"/>
    <lineage>
        <taxon>Bacteria</taxon>
        <taxon>Thermotogati</taxon>
        <taxon>Deinococcota</taxon>
        <taxon>Deinococci</taxon>
        <taxon>Thermales</taxon>
        <taxon>Thermaceae</taxon>
        <taxon>Thermus</taxon>
    </lineage>
</organism>
<feature type="signal peptide" evidence="1">
    <location>
        <begin position="1"/>
        <end position="17"/>
    </location>
</feature>
<evidence type="ECO:0000313" key="3">
    <source>
        <dbReference type="Proteomes" id="UP000288082"/>
    </source>
</evidence>
<proteinExistence type="predicted"/>
<keyword evidence="1" id="KW-0732">Signal</keyword>
<comment type="caution">
    <text evidence="2">The sequence shown here is derived from an EMBL/GenBank/DDBJ whole genome shotgun (WGS) entry which is preliminary data.</text>
</comment>
<evidence type="ECO:0008006" key="4">
    <source>
        <dbReference type="Google" id="ProtNLM"/>
    </source>
</evidence>
<dbReference type="EMBL" id="PELM01000017">
    <property type="protein sequence ID" value="RTH05200.1"/>
    <property type="molecule type" value="Genomic_DNA"/>
</dbReference>
<dbReference type="AlphaFoldDB" id="A0A430RCR9"/>
<name>A0A430RCR9_THESC</name>
<gene>
    <name evidence="2" type="ORF">CSW50_00880</name>
</gene>